<organism evidence="8">
    <name type="scientific">Actinobacillus pleuropneumoniae</name>
    <name type="common">Haemophilus pleuropneumoniae</name>
    <dbReference type="NCBI Taxonomy" id="715"/>
    <lineage>
        <taxon>Bacteria</taxon>
        <taxon>Pseudomonadati</taxon>
        <taxon>Pseudomonadota</taxon>
        <taxon>Gammaproteobacteria</taxon>
        <taxon>Pasteurellales</taxon>
        <taxon>Pasteurellaceae</taxon>
        <taxon>Actinobacillus</taxon>
    </lineage>
</organism>
<dbReference type="InterPro" id="IPR002559">
    <property type="entry name" value="Transposase_11"/>
</dbReference>
<reference evidence="8" key="1">
    <citation type="journal article" date="2018" name="Vet. Microbiol.">
        <title>ICEAplChn1, a novel SXT/R391 integrative conjugative element (ICE), carrying multiple antibiotic resistance genes in Actinobacillus pleuropneumoniae.</title>
        <authorList>
            <person name="Xu J."/>
            <person name="Jia H."/>
            <person name="Cui G."/>
            <person name="Tong H."/>
            <person name="Wei J."/>
            <person name="Shao D."/>
            <person name="Liu K."/>
            <person name="Qiu Y."/>
            <person name="Li B."/>
            <person name="Ma Z."/>
        </authorList>
    </citation>
    <scope>NUCLEOTIDE SEQUENCE</scope>
    <source>
        <strain evidence="8">App6</strain>
    </source>
</reference>
<feature type="domain" description="Transposase InsH N-terminal" evidence="7">
    <location>
        <begin position="13"/>
        <end position="106"/>
    </location>
</feature>
<dbReference type="Pfam" id="PF01609">
    <property type="entry name" value="DDE_Tnp_1"/>
    <property type="match status" value="1"/>
</dbReference>
<dbReference type="InterPro" id="IPR008490">
    <property type="entry name" value="Transposase_InsH_N"/>
</dbReference>
<dbReference type="AlphaFoldDB" id="A0A2Z2JRD4"/>
<comment type="function">
    <text evidence="1">Involved in the transposition of the insertion sequence IS5.</text>
</comment>
<dbReference type="GO" id="GO:0006313">
    <property type="term" value="P:DNA transposition"/>
    <property type="evidence" value="ECO:0007669"/>
    <property type="project" value="InterPro"/>
</dbReference>
<keyword evidence="3" id="KW-0815">Transposition</keyword>
<dbReference type="PANTHER" id="PTHR35604:SF2">
    <property type="entry name" value="TRANSPOSASE INSH FOR INSERTION SEQUENCE ELEMENT IS5A-RELATED"/>
    <property type="match status" value="1"/>
</dbReference>
<evidence type="ECO:0000256" key="3">
    <source>
        <dbReference type="ARBA" id="ARBA00022578"/>
    </source>
</evidence>
<gene>
    <name evidence="8" type="primary">tnp</name>
</gene>
<dbReference type="NCBIfam" id="NF033581">
    <property type="entry name" value="transpos_IS5_4"/>
    <property type="match status" value="1"/>
</dbReference>
<keyword evidence="5" id="KW-0233">DNA recombination</keyword>
<proteinExistence type="inferred from homology"/>
<dbReference type="GO" id="GO:0004803">
    <property type="term" value="F:transposase activity"/>
    <property type="evidence" value="ECO:0007669"/>
    <property type="project" value="InterPro"/>
</dbReference>
<evidence type="ECO:0000256" key="4">
    <source>
        <dbReference type="ARBA" id="ARBA00023125"/>
    </source>
</evidence>
<evidence type="ECO:0000313" key="8">
    <source>
        <dbReference type="EMBL" id="ART88955.1"/>
    </source>
</evidence>
<dbReference type="PANTHER" id="PTHR35604">
    <property type="entry name" value="TRANSPOSASE INSH FOR INSERTION SEQUENCE ELEMENT IS5A-RELATED"/>
    <property type="match status" value="1"/>
</dbReference>
<comment type="similarity">
    <text evidence="2">Belongs to the transposase 11 family.</text>
</comment>
<dbReference type="Pfam" id="PF05598">
    <property type="entry name" value="DUF772"/>
    <property type="match status" value="1"/>
</dbReference>
<dbReference type="RefSeq" id="WP_099821789.1">
    <property type="nucleotide sequence ID" value="NZ_CP026009.1"/>
</dbReference>
<feature type="domain" description="Transposase IS4-like" evidence="6">
    <location>
        <begin position="170"/>
        <end position="331"/>
    </location>
</feature>
<evidence type="ECO:0000256" key="5">
    <source>
        <dbReference type="ARBA" id="ARBA00023172"/>
    </source>
</evidence>
<evidence type="ECO:0000259" key="6">
    <source>
        <dbReference type="Pfam" id="PF01609"/>
    </source>
</evidence>
<name>A0A2Z2JRD4_ACTPL</name>
<evidence type="ECO:0000256" key="2">
    <source>
        <dbReference type="ARBA" id="ARBA00010075"/>
    </source>
</evidence>
<accession>A0A2Z2JRD4</accession>
<sequence>MSFFLMGAHERLKNNQLMRLHEMIDWNRIEGLLSKIHKRDWTRGGGPTPYRPVQMFKAVLLSHWHQLSDQGLVDSLQVRLDFMLFTGFEIGMSLPDESTFCRFRNRLSDLQLDEQLFEEINRQLAEHGLAVKEASMAILDATIIESANRPRRCIEVSQDREEQADDEATSNVLTTEPRIVESADPDARWLKKGNRFFFGYKGFVCVEARHGFIRSLHVTPANRSEVKEFETAINRTGSVDCVLADKGYASKSNRAWLKDRGITDGIMIKATQGNPLDDLDKQLNRLISKARYKVERCFGTLKQRFGFTRSRYRTLVRVESELYWKAMCFNLLKAERLYRA</sequence>
<dbReference type="InterPro" id="IPR047959">
    <property type="entry name" value="Transpos_IS5"/>
</dbReference>
<protein>
    <submittedName>
        <fullName evidence="8">Tnp transposase</fullName>
    </submittedName>
</protein>
<keyword evidence="4" id="KW-0238">DNA-binding</keyword>
<dbReference type="EMBL" id="KX196444">
    <property type="protein sequence ID" value="ART88955.1"/>
    <property type="molecule type" value="Genomic_DNA"/>
</dbReference>
<dbReference type="GO" id="GO:0003677">
    <property type="term" value="F:DNA binding"/>
    <property type="evidence" value="ECO:0007669"/>
    <property type="project" value="UniProtKB-KW"/>
</dbReference>
<evidence type="ECO:0000259" key="7">
    <source>
        <dbReference type="Pfam" id="PF05598"/>
    </source>
</evidence>
<evidence type="ECO:0000256" key="1">
    <source>
        <dbReference type="ARBA" id="ARBA00003544"/>
    </source>
</evidence>